<dbReference type="InterPro" id="IPR032854">
    <property type="entry name" value="ALKBH3"/>
</dbReference>
<evidence type="ECO:0000313" key="2">
    <source>
        <dbReference type="EMBL" id="OAI16709.1"/>
    </source>
</evidence>
<dbReference type="InterPro" id="IPR027450">
    <property type="entry name" value="AlkB-like"/>
</dbReference>
<name>A0A177NHM5_9GAMM</name>
<comment type="caution">
    <text evidence="2">The sequence shown here is derived from an EMBL/GenBank/DDBJ whole genome shotgun (WGS) entry which is preliminary data.</text>
</comment>
<dbReference type="RefSeq" id="WP_064030123.1">
    <property type="nucleotide sequence ID" value="NZ_LUUK01000183.1"/>
</dbReference>
<dbReference type="Gene3D" id="2.60.120.590">
    <property type="entry name" value="Alpha-ketoglutarate-dependent dioxygenase AlkB-like"/>
    <property type="match status" value="1"/>
</dbReference>
<dbReference type="InterPro" id="IPR005123">
    <property type="entry name" value="Oxoglu/Fe-dep_dioxygenase_dom"/>
</dbReference>
<dbReference type="PROSITE" id="PS51471">
    <property type="entry name" value="FE2OG_OXY"/>
    <property type="match status" value="1"/>
</dbReference>
<dbReference type="SUPFAM" id="SSF51197">
    <property type="entry name" value="Clavaminate synthase-like"/>
    <property type="match status" value="1"/>
</dbReference>
<dbReference type="PANTHER" id="PTHR31212:SF4">
    <property type="entry name" value="ALPHA-KETOGLUTARATE-DEPENDENT DIOXYGENASE ALKB HOMOLOG 3"/>
    <property type="match status" value="1"/>
</dbReference>
<keyword evidence="3" id="KW-1185">Reference proteome</keyword>
<evidence type="ECO:0000259" key="1">
    <source>
        <dbReference type="PROSITE" id="PS51471"/>
    </source>
</evidence>
<dbReference type="OrthoDB" id="190276at2"/>
<gene>
    <name evidence="2" type="ORF">A1355_09355</name>
</gene>
<reference evidence="3" key="1">
    <citation type="submission" date="2016-03" db="EMBL/GenBank/DDBJ databases">
        <authorList>
            <person name="Heylen K."/>
            <person name="De Vos P."/>
            <person name="Vekeman B."/>
        </authorList>
    </citation>
    <scope>NUCLEOTIDE SEQUENCE [LARGE SCALE GENOMIC DNA]</scope>
    <source>
        <strain evidence="3">R-45383</strain>
    </source>
</reference>
<dbReference type="PANTHER" id="PTHR31212">
    <property type="entry name" value="ALPHA-KETOGLUTARATE-DEPENDENT DIOXYGENASE ALKB HOMOLOG 3"/>
    <property type="match status" value="1"/>
</dbReference>
<dbReference type="InterPro" id="IPR037151">
    <property type="entry name" value="AlkB-like_sf"/>
</dbReference>
<dbReference type="GO" id="GO:0006307">
    <property type="term" value="P:DNA alkylation repair"/>
    <property type="evidence" value="ECO:0007669"/>
    <property type="project" value="InterPro"/>
</dbReference>
<dbReference type="GO" id="GO:0051213">
    <property type="term" value="F:dioxygenase activity"/>
    <property type="evidence" value="ECO:0007669"/>
    <property type="project" value="InterPro"/>
</dbReference>
<evidence type="ECO:0000313" key="3">
    <source>
        <dbReference type="Proteomes" id="UP000077628"/>
    </source>
</evidence>
<organism evidence="2 3">
    <name type="scientific">Methylomonas koyamae</name>
    <dbReference type="NCBI Taxonomy" id="702114"/>
    <lineage>
        <taxon>Bacteria</taxon>
        <taxon>Pseudomonadati</taxon>
        <taxon>Pseudomonadota</taxon>
        <taxon>Gammaproteobacteria</taxon>
        <taxon>Methylococcales</taxon>
        <taxon>Methylococcaceae</taxon>
        <taxon>Methylomonas</taxon>
    </lineage>
</organism>
<dbReference type="Pfam" id="PF13532">
    <property type="entry name" value="2OG-FeII_Oxy_2"/>
    <property type="match status" value="1"/>
</dbReference>
<feature type="domain" description="Fe2OG dioxygenase" evidence="1">
    <location>
        <begin position="90"/>
        <end position="187"/>
    </location>
</feature>
<protein>
    <submittedName>
        <fullName evidence="2">2OG-Fe(II) oxygenase</fullName>
    </submittedName>
</protein>
<sequence>MSAVPELELIEGFYNQADCRQLLERLLDEQDWPNNRYQVGERWFELPRQQTWHADPGIRYSYSNNLLVARPWTPLLSELRAAIECRLNAKFNAVLVNLYRDGNDYVGWHSDNEREMGDEPLIASLSLGAPRTFAYRHKRSGEQGSTRLNAGTLLTMRPSFQHDWRHSVPPAPEVADPRINLTFRYVLPPPN</sequence>
<dbReference type="AlphaFoldDB" id="A0A177NHM5"/>
<accession>A0A177NHM5</accession>
<dbReference type="Proteomes" id="UP000077628">
    <property type="component" value="Unassembled WGS sequence"/>
</dbReference>
<dbReference type="STRING" id="702114.A1355_09355"/>
<dbReference type="EMBL" id="LUUK01000183">
    <property type="protein sequence ID" value="OAI16709.1"/>
    <property type="molecule type" value="Genomic_DNA"/>
</dbReference>
<proteinExistence type="predicted"/>